<proteinExistence type="inferred from homology"/>
<organism evidence="3 4">
    <name type="scientific">Armillaria gallica</name>
    <name type="common">Bulbous honey fungus</name>
    <name type="synonym">Armillaria bulbosa</name>
    <dbReference type="NCBI Taxonomy" id="47427"/>
    <lineage>
        <taxon>Eukaryota</taxon>
        <taxon>Fungi</taxon>
        <taxon>Dikarya</taxon>
        <taxon>Basidiomycota</taxon>
        <taxon>Agaricomycotina</taxon>
        <taxon>Agaricomycetes</taxon>
        <taxon>Agaricomycetidae</taxon>
        <taxon>Agaricales</taxon>
        <taxon>Marasmiineae</taxon>
        <taxon>Physalacriaceae</taxon>
        <taxon>Armillaria</taxon>
    </lineage>
</organism>
<feature type="domain" description="Peptidase C14 caspase" evidence="2">
    <location>
        <begin position="23"/>
        <end position="324"/>
    </location>
</feature>
<dbReference type="GO" id="GO:0006508">
    <property type="term" value="P:proteolysis"/>
    <property type="evidence" value="ECO:0007669"/>
    <property type="project" value="InterPro"/>
</dbReference>
<dbReference type="Pfam" id="PF00656">
    <property type="entry name" value="Peptidase_C14"/>
    <property type="match status" value="1"/>
</dbReference>
<sequence length="337" mass="37319">MPAIHPAYEDRRKAVHRIDASRVWAVLIGIDVYPSSDCTSLRGCVNDVKKMAKFLTEDLGVPNDHIQCLLGASSQSWSTIVNIILSVYHYFVSTKSTPTRINIIDTLLNLSMKPEIQYNDNIIIYFAGHASSYKCSDYHIEGGPSAEGHIEALCPMDRTAPSGTDDNIPDISDREINTILTEISRTKGRHITFILDCCYSAGNTRGPLNVRRGAVPLPPATLSATKIMLEHAHTRLRDLPKYHSVFDGHWKPDMSSHVALAACKDYQPAEEGPGTDSRWNGMFTGALIEVLKSDNLTEGSTYADLIDAVKEKMSRNTTQMPVVAGNADSRLWYQPQV</sequence>
<reference evidence="4" key="1">
    <citation type="journal article" date="2017" name="Nat. Ecol. Evol.">
        <title>Genome expansion and lineage-specific genetic innovations in the forest pathogenic fungi Armillaria.</title>
        <authorList>
            <person name="Sipos G."/>
            <person name="Prasanna A.N."/>
            <person name="Walter M.C."/>
            <person name="O'Connor E."/>
            <person name="Balint B."/>
            <person name="Krizsan K."/>
            <person name="Kiss B."/>
            <person name="Hess J."/>
            <person name="Varga T."/>
            <person name="Slot J."/>
            <person name="Riley R."/>
            <person name="Boka B."/>
            <person name="Rigling D."/>
            <person name="Barry K."/>
            <person name="Lee J."/>
            <person name="Mihaltcheva S."/>
            <person name="LaButti K."/>
            <person name="Lipzen A."/>
            <person name="Waldron R."/>
            <person name="Moloney N.M."/>
            <person name="Sperisen C."/>
            <person name="Kredics L."/>
            <person name="Vagvoelgyi C."/>
            <person name="Patrignani A."/>
            <person name="Fitzpatrick D."/>
            <person name="Nagy I."/>
            <person name="Doyle S."/>
            <person name="Anderson J.B."/>
            <person name="Grigoriev I.V."/>
            <person name="Gueldener U."/>
            <person name="Muensterkoetter M."/>
            <person name="Nagy L.G."/>
        </authorList>
    </citation>
    <scope>NUCLEOTIDE SEQUENCE [LARGE SCALE GENOMIC DNA]</scope>
    <source>
        <strain evidence="4">Ar21-2</strain>
    </source>
</reference>
<dbReference type="STRING" id="47427.A0A2H3CZH7"/>
<dbReference type="PANTHER" id="PTHR48104:SF30">
    <property type="entry name" value="METACASPASE-1"/>
    <property type="match status" value="1"/>
</dbReference>
<gene>
    <name evidence="3" type="ORF">ARMGADRAFT_997357</name>
</gene>
<dbReference type="GO" id="GO:0005737">
    <property type="term" value="C:cytoplasm"/>
    <property type="evidence" value="ECO:0007669"/>
    <property type="project" value="TreeGrafter"/>
</dbReference>
<dbReference type="InParanoid" id="A0A2H3CZH7"/>
<evidence type="ECO:0000256" key="1">
    <source>
        <dbReference type="ARBA" id="ARBA00009005"/>
    </source>
</evidence>
<dbReference type="Proteomes" id="UP000217790">
    <property type="component" value="Unassembled WGS sequence"/>
</dbReference>
<dbReference type="InterPro" id="IPR050452">
    <property type="entry name" value="Metacaspase"/>
</dbReference>
<protein>
    <submittedName>
        <fullName evidence="3">Peptidase C14</fullName>
    </submittedName>
</protein>
<name>A0A2H3CZH7_ARMGA</name>
<dbReference type="EMBL" id="KZ293673">
    <property type="protein sequence ID" value="PBK88395.1"/>
    <property type="molecule type" value="Genomic_DNA"/>
</dbReference>
<keyword evidence="4" id="KW-1185">Reference proteome</keyword>
<evidence type="ECO:0000313" key="4">
    <source>
        <dbReference type="Proteomes" id="UP000217790"/>
    </source>
</evidence>
<dbReference type="InterPro" id="IPR011600">
    <property type="entry name" value="Pept_C14_caspase"/>
</dbReference>
<dbReference type="OrthoDB" id="10255174at2759"/>
<comment type="similarity">
    <text evidence="1">Belongs to the peptidase C14B family.</text>
</comment>
<accession>A0A2H3CZH7</accession>
<dbReference type="Gene3D" id="3.40.50.1460">
    <property type="match status" value="1"/>
</dbReference>
<evidence type="ECO:0000313" key="3">
    <source>
        <dbReference type="EMBL" id="PBK88395.1"/>
    </source>
</evidence>
<evidence type="ECO:0000259" key="2">
    <source>
        <dbReference type="Pfam" id="PF00656"/>
    </source>
</evidence>
<dbReference type="GO" id="GO:0004197">
    <property type="term" value="F:cysteine-type endopeptidase activity"/>
    <property type="evidence" value="ECO:0007669"/>
    <property type="project" value="InterPro"/>
</dbReference>
<dbReference type="PANTHER" id="PTHR48104">
    <property type="entry name" value="METACASPASE-4"/>
    <property type="match status" value="1"/>
</dbReference>
<dbReference type="AlphaFoldDB" id="A0A2H3CZH7"/>